<feature type="compositionally biased region" description="Low complexity" evidence="1">
    <location>
        <begin position="81"/>
        <end position="97"/>
    </location>
</feature>
<reference evidence="3" key="1">
    <citation type="journal article" date="2014" name="Proc. Natl. Acad. Sci. U.S.A.">
        <title>Extensive sampling of basidiomycete genomes demonstrates inadequacy of the white-rot/brown-rot paradigm for wood decay fungi.</title>
        <authorList>
            <person name="Riley R."/>
            <person name="Salamov A.A."/>
            <person name="Brown D.W."/>
            <person name="Nagy L.G."/>
            <person name="Floudas D."/>
            <person name="Held B.W."/>
            <person name="Levasseur A."/>
            <person name="Lombard V."/>
            <person name="Morin E."/>
            <person name="Otillar R."/>
            <person name="Lindquist E.A."/>
            <person name="Sun H."/>
            <person name="LaButti K.M."/>
            <person name="Schmutz J."/>
            <person name="Jabbour D."/>
            <person name="Luo H."/>
            <person name="Baker S.E."/>
            <person name="Pisabarro A.G."/>
            <person name="Walton J.D."/>
            <person name="Blanchette R.A."/>
            <person name="Henrissat B."/>
            <person name="Martin F."/>
            <person name="Cullen D."/>
            <person name="Hibbett D.S."/>
            <person name="Grigoriev I.V."/>
        </authorList>
    </citation>
    <scope>NUCLEOTIDE SEQUENCE [LARGE SCALE GENOMIC DNA]</scope>
    <source>
        <strain evidence="3">FD-172 SS1</strain>
    </source>
</reference>
<evidence type="ECO:0000313" key="2">
    <source>
        <dbReference type="EMBL" id="KDQ06169.1"/>
    </source>
</evidence>
<dbReference type="Proteomes" id="UP000027195">
    <property type="component" value="Unassembled WGS sequence"/>
</dbReference>
<feature type="compositionally biased region" description="Basic and acidic residues" evidence="1">
    <location>
        <begin position="98"/>
        <end position="116"/>
    </location>
</feature>
<feature type="region of interest" description="Disordered" evidence="1">
    <location>
        <begin position="65"/>
        <end position="116"/>
    </location>
</feature>
<evidence type="ECO:0000256" key="1">
    <source>
        <dbReference type="SAM" id="MobiDB-lite"/>
    </source>
</evidence>
<sequence length="1257" mass="140852">MTNNADSSRDAKKKLCTCCECGPEGKMIMPHLLRSHKEREKASAIDATQEAVVNASLLPILSEGSVPRSASPLAPERSKASRPSSKPIKSKSKSPPAKKNDTKNSKKAPKDPNRPRILKDIAHLEQCVDSIMAGLTAPTRLIFSTPPSSQSPPFEQASGFPSTLNHGAHALDSSSLENLSFLSAESQLFDIHLAVHPESRDSVISERREMILEKIEKTRLKMEEAKGAQWEKQRARSASLASDERGGPKILTIDTGYMFRSPFSDVHPLYMACNFLVLVLHLICGVSKSNCDFVLASLGVILQVAFTLAGVEQVPLLKGLPKDTRTSLDRFALDPVTTSYMFCPCCFKLYDDIAPLQSHCTHKETPTSKVCGTAMTATRTVKGKQFTYALRRYFSQDMAHWLGRLLARPGMEEIMDSAANRPLADSCSNCDDIWDAEMFRAFKGPDGKPFALSPDGEGRYIFGLATDGYNPYHNRTAGKKASSTGLYMVCFNLPPELRFQVENMFLVGIIPGPKPPRGHYYNHFLDLLVDQLLQFWNPGVHYSRTVLHPDGKLARCALIPLICDLIAGRQASGMAGIGRNECFCSFCGLDKREIENLDYRTWAPRSFEEHRACAEKWRDAPTEEEREELWDENGIRWTPLLRLPYWDPTKMVVLDSMHNLLLGLVRRHCVEVWGMSVNHPDGDGLEGPRWRAGKRMQEPSDKQKSAARIILEKGSPSKLRTLSKASLVWLCAEADLPYRGVCRELVDSLLKYRTEKKIYEKTSSQRLNKLLENACGAQVNQDDVAKAERCIARGDHKTLAALTVHTLAKCCEKANIPYEKPKARAASMLIEMYPSHLLGPVAAEPEPMEKATSKVPVVLGSGVLRRARNDMGNTDLPSWIGRTPKNIGTTLHGKPSADEWRNFFTVSLVITLIPIWSVKGDRFKKMLDNFMELVAAVKLAHSRSTSSELNDAYQSHMARYVEGLLELFPGHNLAPNHHLALHLKTLFESFGPVQAWRSFPFERLNGVFQRTPTNMRPGQMEQTVFQTFIRGSALRTLLHHEKFPKELRSLQEPFDKAFSGDIRGTLLNDILSSQKSTRVKFKPGHLQRLPTSLMSAFGSWAADFTVSNPPKSLKSVFVAKFDLKGVVFATHEENPKNSYVIFLEDTSGEPMAGRIKYAFTDPRNPESDNLLLAMECWMPLGRKHAKFDYYRQYPVGGGRLYYDSFEAELRIVPTSSVISHVARTPYECEKIGTPCVHILPLDRNLGQLTLFGMPRRR</sequence>
<proteinExistence type="predicted"/>
<dbReference type="STRING" id="930990.A0A067LSW5"/>
<name>A0A067LSW5_BOTB1</name>
<dbReference type="InterPro" id="IPR004242">
    <property type="entry name" value="Transposase_21"/>
</dbReference>
<dbReference type="Pfam" id="PF02992">
    <property type="entry name" value="Transposase_21"/>
    <property type="match status" value="1"/>
</dbReference>
<protein>
    <submittedName>
        <fullName evidence="2">Uncharacterized protein</fullName>
    </submittedName>
</protein>
<dbReference type="PANTHER" id="PTHR46579">
    <property type="entry name" value="F5/8 TYPE C DOMAIN-CONTAINING PROTEIN-RELATED"/>
    <property type="match status" value="1"/>
</dbReference>
<organism evidence="2 3">
    <name type="scientific">Botryobasidium botryosum (strain FD-172 SS1)</name>
    <dbReference type="NCBI Taxonomy" id="930990"/>
    <lineage>
        <taxon>Eukaryota</taxon>
        <taxon>Fungi</taxon>
        <taxon>Dikarya</taxon>
        <taxon>Basidiomycota</taxon>
        <taxon>Agaricomycotina</taxon>
        <taxon>Agaricomycetes</taxon>
        <taxon>Cantharellales</taxon>
        <taxon>Botryobasidiaceae</taxon>
        <taxon>Botryobasidium</taxon>
    </lineage>
</organism>
<dbReference type="EMBL" id="KL198151">
    <property type="protein sequence ID" value="KDQ06169.1"/>
    <property type="molecule type" value="Genomic_DNA"/>
</dbReference>
<dbReference type="AlphaFoldDB" id="A0A067LSW5"/>
<gene>
    <name evidence="2" type="ORF">BOTBODRAFT_181838</name>
</gene>
<dbReference type="OrthoDB" id="3269001at2759"/>
<keyword evidence="3" id="KW-1185">Reference proteome</keyword>
<dbReference type="HOGENOM" id="CLU_002101_0_0_1"/>
<dbReference type="InParanoid" id="A0A067LSW5"/>
<dbReference type="PANTHER" id="PTHR46579:SF1">
    <property type="entry name" value="F5_8 TYPE C DOMAIN-CONTAINING PROTEIN"/>
    <property type="match status" value="1"/>
</dbReference>
<evidence type="ECO:0000313" key="3">
    <source>
        <dbReference type="Proteomes" id="UP000027195"/>
    </source>
</evidence>
<accession>A0A067LSW5</accession>